<dbReference type="SUPFAM" id="SSF53474">
    <property type="entry name" value="alpha/beta-Hydrolases"/>
    <property type="match status" value="1"/>
</dbReference>
<dbReference type="InterPro" id="IPR029058">
    <property type="entry name" value="AB_hydrolase_fold"/>
</dbReference>
<proteinExistence type="predicted"/>
<dbReference type="Proteomes" id="UP001187346">
    <property type="component" value="Unassembled WGS sequence"/>
</dbReference>
<accession>A0ABU4FD34</accession>
<organism evidence="2 3">
    <name type="scientific">Streptomyces prunicolor</name>
    <dbReference type="NCBI Taxonomy" id="67348"/>
    <lineage>
        <taxon>Bacteria</taxon>
        <taxon>Bacillati</taxon>
        <taxon>Actinomycetota</taxon>
        <taxon>Actinomycetes</taxon>
        <taxon>Kitasatosporales</taxon>
        <taxon>Streptomycetaceae</taxon>
        <taxon>Streptomyces</taxon>
    </lineage>
</organism>
<evidence type="ECO:0000313" key="2">
    <source>
        <dbReference type="EMBL" id="MDV7217943.1"/>
    </source>
</evidence>
<dbReference type="Gene3D" id="3.40.50.1820">
    <property type="entry name" value="alpha/beta hydrolase"/>
    <property type="match status" value="1"/>
</dbReference>
<sequence>MGGERTADRSRFPALIRHRGRSPSRRFADHTTLVLPGHRVRGFFANAFPGHDDEQLLDPSLSPLFAKLENLPPALFTVGTLDPLLDDSLFMSARWWVAGNRADLDVWPDGVHGFSNVVPKTGHAVVEGISSWFNARLSA</sequence>
<keyword evidence="2" id="KW-0378">Hydrolase</keyword>
<evidence type="ECO:0000259" key="1">
    <source>
        <dbReference type="Pfam" id="PF07859"/>
    </source>
</evidence>
<dbReference type="EMBL" id="JAWMAJ010000055">
    <property type="protein sequence ID" value="MDV7217943.1"/>
    <property type="molecule type" value="Genomic_DNA"/>
</dbReference>
<dbReference type="RefSeq" id="WP_317772088.1">
    <property type="nucleotide sequence ID" value="NZ_JAWMAJ010000055.1"/>
</dbReference>
<dbReference type="GO" id="GO:0016787">
    <property type="term" value="F:hydrolase activity"/>
    <property type="evidence" value="ECO:0007669"/>
    <property type="project" value="UniProtKB-KW"/>
</dbReference>
<gene>
    <name evidence="2" type="ORF">R5A26_18505</name>
</gene>
<dbReference type="InterPro" id="IPR013094">
    <property type="entry name" value="AB_hydrolase_3"/>
</dbReference>
<dbReference type="Pfam" id="PF07859">
    <property type="entry name" value="Abhydrolase_3"/>
    <property type="match status" value="1"/>
</dbReference>
<name>A0ABU4FD34_9ACTN</name>
<protein>
    <submittedName>
        <fullName evidence="2">Alpha/beta hydrolase fold domain-containing protein</fullName>
    </submittedName>
</protein>
<comment type="caution">
    <text evidence="2">The sequence shown here is derived from an EMBL/GenBank/DDBJ whole genome shotgun (WGS) entry which is preliminary data.</text>
</comment>
<keyword evidence="3" id="KW-1185">Reference proteome</keyword>
<reference evidence="2 3" key="1">
    <citation type="submission" date="2023-10" db="EMBL/GenBank/DDBJ databases">
        <title>Characterization of rhizosphere-enriched actinobacteria from wheat plants lab-grown on chernevaya soil.</title>
        <authorList>
            <person name="Tikhonova E.N."/>
            <person name="Konopkin A."/>
            <person name="Kravchenko I.K."/>
        </authorList>
    </citation>
    <scope>NUCLEOTIDE SEQUENCE [LARGE SCALE GENOMIC DNA]</scope>
    <source>
        <strain evidence="2 3">RR29</strain>
    </source>
</reference>
<feature type="domain" description="Alpha/beta hydrolase fold-3" evidence="1">
    <location>
        <begin position="21"/>
        <end position="114"/>
    </location>
</feature>
<evidence type="ECO:0000313" key="3">
    <source>
        <dbReference type="Proteomes" id="UP001187346"/>
    </source>
</evidence>